<accession>A0A427Z609</accession>
<name>A0A427Z609_STRSA</name>
<reference evidence="1 2" key="1">
    <citation type="submission" date="2018-11" db="EMBL/GenBank/DDBJ databases">
        <title>Species Designations Belie Phenotypic and Genotypic Heterogeneity in Oral Streptococci.</title>
        <authorList>
            <person name="Velsko I."/>
        </authorList>
    </citation>
    <scope>NUCLEOTIDE SEQUENCE [LARGE SCALE GENOMIC DNA]</scope>
    <source>
        <strain evidence="1 2">KLC03</strain>
    </source>
</reference>
<evidence type="ECO:0000313" key="2">
    <source>
        <dbReference type="Proteomes" id="UP000269317"/>
    </source>
</evidence>
<keyword evidence="1" id="KW-0378">Hydrolase</keyword>
<proteinExistence type="predicted"/>
<dbReference type="Proteomes" id="UP000269317">
    <property type="component" value="Unassembled WGS sequence"/>
</dbReference>
<dbReference type="RefSeq" id="WP_125341517.1">
    <property type="nucleotide sequence ID" value="NZ_CP076614.1"/>
</dbReference>
<comment type="caution">
    <text evidence="1">The sequence shown here is derived from an EMBL/GenBank/DDBJ whole genome shotgun (WGS) entry which is preliminary data.</text>
</comment>
<sequence>MSITSAYVREDWYYSVKDLQDIFSFNAERYRTRENADKYLKQYIKELLSRNILKEKRNNDISDSTADIEFSNYTDDTLLSNSISYKFNFVGILIIQNIVTYVYPKYLGESNAPLDDEPVTEMQQVMRVIEKYSREKAQQEIYNIDLFADIDHKGRINTLSVMLYLLEDYATNGDYDEPLEILEINGNGEIYWQKTIDETYPLISNNRPYYVEIYTRKKVSNDASYIKRLHAYVISQCSYEMSKAGLSSFYNLPIVEISEEEQDAFGDNDYIISRIDSELSEIFDERKIQVLRAIRLYFLSQRILTGDTEIQIMGTRSFNLIWEEVCAKVFRSQKGDTKTRHPNIYEIEPFINYKKINKRFEHEPPILVELIQQPIWKRYRKGSKGIPKRTFNPDYIRFEKLKKTSSYAFYILDAKYYCPVWNDTNIQGQPGIEDIAKQYLYYLSYQEILAKYNVKEVKNYFLMPKRASDSEIPGFVKLDMLKQLGLGVIEVRMLSPDVLYDNYLKDKHINLSELQ</sequence>
<dbReference type="Pfam" id="PF09563">
    <property type="entry name" value="RE_LlaJI"/>
    <property type="match status" value="2"/>
</dbReference>
<evidence type="ECO:0000313" key="1">
    <source>
        <dbReference type="EMBL" id="RSI08085.1"/>
    </source>
</evidence>
<organism evidence="1 2">
    <name type="scientific">Streptococcus sanguinis</name>
    <dbReference type="NCBI Taxonomy" id="1305"/>
    <lineage>
        <taxon>Bacteria</taxon>
        <taxon>Bacillati</taxon>
        <taxon>Bacillota</taxon>
        <taxon>Bacilli</taxon>
        <taxon>Lactobacillales</taxon>
        <taxon>Streptococcaceae</taxon>
        <taxon>Streptococcus</taxon>
    </lineage>
</organism>
<dbReference type="EC" id="3.1.21.4" evidence="1"/>
<protein>
    <submittedName>
        <fullName evidence="1">Type-2 restriction enzyme BsuMI component YdjA</fullName>
        <ecNumber evidence="1">3.1.21.4</ecNumber>
    </submittedName>
</protein>
<dbReference type="InterPro" id="IPR018579">
    <property type="entry name" value="Restrct_endonuc_II_LlaJI"/>
</dbReference>
<dbReference type="EMBL" id="RJML01000008">
    <property type="protein sequence ID" value="RSI08085.1"/>
    <property type="molecule type" value="Genomic_DNA"/>
</dbReference>
<dbReference type="AlphaFoldDB" id="A0A427Z609"/>
<gene>
    <name evidence="1" type="primary">ydjA</name>
    <name evidence="1" type="ORF">D8887_09415</name>
</gene>
<dbReference type="GO" id="GO:0009036">
    <property type="term" value="F:type II site-specific deoxyribonuclease activity"/>
    <property type="evidence" value="ECO:0007669"/>
    <property type="project" value="UniProtKB-EC"/>
</dbReference>